<evidence type="ECO:0000313" key="1">
    <source>
        <dbReference type="EMBL" id="SFA61712.1"/>
    </source>
</evidence>
<dbReference type="SUPFAM" id="SSF55144">
    <property type="entry name" value="LigT-like"/>
    <property type="match status" value="1"/>
</dbReference>
<name>A0A1I0UCB2_9NOCA</name>
<dbReference type="Pfam" id="PF13563">
    <property type="entry name" value="2_5_RNA_ligase2"/>
    <property type="match status" value="1"/>
</dbReference>
<dbReference type="GeneID" id="85487507"/>
<dbReference type="EMBL" id="FOJN01000019">
    <property type="protein sequence ID" value="SFA61712.1"/>
    <property type="molecule type" value="Genomic_DNA"/>
</dbReference>
<protein>
    <submittedName>
        <fullName evidence="1">2'-5' RNA ligase superfamily protein</fullName>
    </submittedName>
</protein>
<sequence length="180" mass="19233">MVQSLELLLDPESDAAVRRDWNYLAELGLPSQARHTGASNRPHVTVAVASAFDVGTEDRLVELVTSDDTVPGTLRLGGLVVFGGARVTLARAVVPSAELLEFHARVHDRLGDSPGVPPHLLPGRWTPHVTLAMRGKPHEIGSAATALSPGLHDLNAAVAGVRRWDGDAKQEWLLGDGQNR</sequence>
<keyword evidence="1" id="KW-0436">Ligase</keyword>
<dbReference type="InterPro" id="IPR009097">
    <property type="entry name" value="Cyclic_Pdiesterase"/>
</dbReference>
<proteinExistence type="predicted"/>
<dbReference type="RefSeq" id="WP_068365678.1">
    <property type="nucleotide sequence ID" value="NZ_FOJN01000019.1"/>
</dbReference>
<accession>A0A1I0UCB2</accession>
<evidence type="ECO:0000313" key="2">
    <source>
        <dbReference type="Proteomes" id="UP000182054"/>
    </source>
</evidence>
<gene>
    <name evidence="1" type="ORF">SAMN05444374_11914</name>
</gene>
<dbReference type="GO" id="GO:0016874">
    <property type="term" value="F:ligase activity"/>
    <property type="evidence" value="ECO:0007669"/>
    <property type="project" value="UniProtKB-KW"/>
</dbReference>
<dbReference type="Proteomes" id="UP000182054">
    <property type="component" value="Unassembled WGS sequence"/>
</dbReference>
<dbReference type="OrthoDB" id="3397424at2"/>
<reference evidence="1 2" key="1">
    <citation type="submission" date="2016-10" db="EMBL/GenBank/DDBJ databases">
        <authorList>
            <person name="de Groot N.N."/>
        </authorList>
    </citation>
    <scope>NUCLEOTIDE SEQUENCE [LARGE SCALE GENOMIC DNA]</scope>
    <source>
        <strain evidence="1 2">DSM 44908</strain>
    </source>
</reference>
<dbReference type="AlphaFoldDB" id="A0A1I0UCB2"/>
<organism evidence="1 2">
    <name type="scientific">Rhodococcoides kroppenstedtii</name>
    <dbReference type="NCBI Taxonomy" id="293050"/>
    <lineage>
        <taxon>Bacteria</taxon>
        <taxon>Bacillati</taxon>
        <taxon>Actinomycetota</taxon>
        <taxon>Actinomycetes</taxon>
        <taxon>Mycobacteriales</taxon>
        <taxon>Nocardiaceae</taxon>
        <taxon>Rhodococcoides</taxon>
    </lineage>
</organism>
<dbReference type="Gene3D" id="3.90.1140.10">
    <property type="entry name" value="Cyclic phosphodiesterase"/>
    <property type="match status" value="1"/>
</dbReference>